<evidence type="ECO:0000256" key="3">
    <source>
        <dbReference type="ARBA" id="ARBA00004196"/>
    </source>
</evidence>
<keyword evidence="6 13" id="KW-0004">4Fe-4S</keyword>
<dbReference type="GO" id="GO:0008901">
    <property type="term" value="F:ferredoxin hydrogenase activity"/>
    <property type="evidence" value="ECO:0007669"/>
    <property type="project" value="InterPro"/>
</dbReference>
<dbReference type="PANTHER" id="PTHR30013:SF7">
    <property type="entry name" value="HYDROGENASE-2 SMALL CHAIN"/>
    <property type="match status" value="1"/>
</dbReference>
<evidence type="ECO:0000256" key="10">
    <source>
        <dbReference type="ARBA" id="ARBA00023004"/>
    </source>
</evidence>
<reference evidence="17 18" key="2">
    <citation type="journal article" date="2010" name="Stand. Genomic Sci.">
        <title>Complete genome sequence of Syntrophothermus lipocalidus type strain (TGB-C1).</title>
        <authorList>
            <person name="Djao O.D."/>
            <person name="Zhang X."/>
            <person name="Lucas S."/>
            <person name="Lapidus A."/>
            <person name="Del Rio T.G."/>
            <person name="Nolan M."/>
            <person name="Tice H."/>
            <person name="Cheng J.F."/>
            <person name="Han C."/>
            <person name="Tapia R."/>
            <person name="Goodwin L."/>
            <person name="Pitluck S."/>
            <person name="Liolios K."/>
            <person name="Ivanova N."/>
            <person name="Mavromatis K."/>
            <person name="Mikhailova N."/>
            <person name="Ovchinnikova G."/>
            <person name="Pati A."/>
            <person name="Brambilla E."/>
            <person name="Chen A."/>
            <person name="Palaniappan K."/>
            <person name="Land M."/>
            <person name="Hauser L."/>
            <person name="Chang Y.J."/>
            <person name="Jeffries C.D."/>
            <person name="Rohde M."/>
            <person name="Sikorski J."/>
            <person name="Spring S."/>
            <person name="Goker M."/>
            <person name="Detter J.C."/>
            <person name="Woyke T."/>
            <person name="Bristow J."/>
            <person name="Eisen J.A."/>
            <person name="Markowitz V."/>
            <person name="Hugenholtz P."/>
            <person name="Kyrpides N.C."/>
            <person name="Klenk H.P."/>
        </authorList>
    </citation>
    <scope>NUCLEOTIDE SEQUENCE [LARGE SCALE GENOMIC DNA]</scope>
    <source>
        <strain evidence="18">DSM 12680 / TGB-C1</strain>
    </source>
</reference>
<evidence type="ECO:0000256" key="8">
    <source>
        <dbReference type="ARBA" id="ARBA00022729"/>
    </source>
</evidence>
<evidence type="ECO:0000256" key="12">
    <source>
        <dbReference type="ARBA" id="ARBA00023291"/>
    </source>
</evidence>
<dbReference type="InterPro" id="IPR027394">
    <property type="entry name" value="Cytochrome-c3_hydrogenase_C"/>
</dbReference>
<dbReference type="NCBIfam" id="TIGR00391">
    <property type="entry name" value="hydA"/>
    <property type="match status" value="1"/>
</dbReference>
<keyword evidence="8 14" id="KW-0732">Signal</keyword>
<dbReference type="PIRSF" id="PIRSF000310">
    <property type="entry name" value="NiFe_hyd_ssu"/>
    <property type="match status" value="1"/>
</dbReference>
<reference evidence="18" key="1">
    <citation type="journal article" date="2010" name="Stand. Genomic Sci.">
        <title>Complete genome sequence of Syntrophothermus lipocalidus type strain (TGB-C1T).</title>
        <authorList>
            <consortium name="US DOE Joint Genome Institute (JGI-PGF)"/>
            <person name="Djao O."/>
            <person name="Zhang X."/>
            <person name="Lucas S."/>
            <person name="Lapidus A."/>
            <person name="Glavina Del Rio T."/>
            <person name="Nolan M."/>
            <person name="Tice H."/>
            <person name="Cheng J."/>
            <person name="Han C."/>
            <person name="Tapia R."/>
            <person name="Goodwin L."/>
            <person name="Pitluck S."/>
            <person name="Liolios K."/>
            <person name="Ivanova N."/>
            <person name="Mavromatis K."/>
            <person name="Mikhailova N."/>
            <person name="Ovchinnikova G."/>
            <person name="Pati A."/>
            <person name="Brambilla E."/>
            <person name="Chen A."/>
            <person name="Palaniappan K."/>
            <person name="Land M."/>
            <person name="Hauser L."/>
            <person name="Chang Y."/>
            <person name="Jeffries C."/>
            <person name="Rohde M."/>
            <person name="Sikorski J."/>
            <person name="Spring S."/>
            <person name="Goker M."/>
            <person name="Detter J."/>
            <person name="Woyke T."/>
            <person name="Bristow J."/>
            <person name="Eisen J."/>
            <person name="Markowitz V."/>
            <person name="Hugenholtz P."/>
            <person name="Kyrpides N."/>
            <person name="Klenk H."/>
        </authorList>
    </citation>
    <scope>NUCLEOTIDE SEQUENCE [LARGE SCALE GENOMIC DNA]</scope>
    <source>
        <strain evidence="18">DSM 12680 / TGB-C1</strain>
    </source>
</reference>
<organism evidence="17 18">
    <name type="scientific">Syntrophothermus lipocalidus (strain DSM 12680 / TGB-C1)</name>
    <dbReference type="NCBI Taxonomy" id="643648"/>
    <lineage>
        <taxon>Bacteria</taxon>
        <taxon>Bacillati</taxon>
        <taxon>Bacillota</taxon>
        <taxon>Clostridia</taxon>
        <taxon>Eubacteriales</taxon>
        <taxon>Syntrophomonadaceae</taxon>
        <taxon>Syntrophothermus</taxon>
    </lineage>
</organism>
<keyword evidence="11 13" id="KW-0411">Iron-sulfur</keyword>
<feature type="domain" description="Cytochrome-c3 hydrogenase C-terminal" evidence="16">
    <location>
        <begin position="221"/>
        <end position="292"/>
    </location>
</feature>
<dbReference type="InterPro" id="IPR006137">
    <property type="entry name" value="NADH_UbQ_OxRdtase-like_20kDa"/>
</dbReference>
<evidence type="ECO:0000256" key="4">
    <source>
        <dbReference type="ARBA" id="ARBA00006605"/>
    </source>
</evidence>
<dbReference type="KEGG" id="slp:Slip_0385"/>
<feature type="binding site" evidence="13">
    <location>
        <position position="50"/>
    </location>
    <ligand>
        <name>[4Fe-4S] cluster</name>
        <dbReference type="ChEBI" id="CHEBI:49883"/>
        <label>1</label>
    </ligand>
</feature>
<dbReference type="HOGENOM" id="CLU_046107_1_1_9"/>
<feature type="binding site" evidence="13">
    <location>
        <position position="154"/>
    </location>
    <ligand>
        <name>[4Fe-4S] cluster</name>
        <dbReference type="ChEBI" id="CHEBI:49883"/>
        <label>1</label>
    </ligand>
</feature>
<evidence type="ECO:0000256" key="2">
    <source>
        <dbReference type="ARBA" id="ARBA00001966"/>
    </source>
</evidence>
<keyword evidence="12 13" id="KW-0003">3Fe-4S</keyword>
<dbReference type="InterPro" id="IPR037148">
    <property type="entry name" value="NiFe-Hase_small_C_sf"/>
</dbReference>
<comment type="cofactor">
    <cofactor evidence="1">
        <name>[3Fe-4S] cluster</name>
        <dbReference type="ChEBI" id="CHEBI:21137"/>
    </cofactor>
</comment>
<keyword evidence="7 13" id="KW-0479">Metal-binding</keyword>
<evidence type="ECO:0000256" key="14">
    <source>
        <dbReference type="SAM" id="SignalP"/>
    </source>
</evidence>
<keyword evidence="9 17" id="KW-0560">Oxidoreductase</keyword>
<evidence type="ECO:0000256" key="5">
    <source>
        <dbReference type="ARBA" id="ARBA00011771"/>
    </source>
</evidence>
<comment type="subunit">
    <text evidence="5">Heterodimer of a large and a small subunit.</text>
</comment>
<evidence type="ECO:0000256" key="13">
    <source>
        <dbReference type="PIRSR" id="PIRSR000310-1"/>
    </source>
</evidence>
<evidence type="ECO:0000259" key="15">
    <source>
        <dbReference type="Pfam" id="PF01058"/>
    </source>
</evidence>
<feature type="chain" id="PRO_5003094376" evidence="14">
    <location>
        <begin position="35"/>
        <end position="352"/>
    </location>
</feature>
<dbReference type="GO" id="GO:0016020">
    <property type="term" value="C:membrane"/>
    <property type="evidence" value="ECO:0007669"/>
    <property type="project" value="TreeGrafter"/>
</dbReference>
<dbReference type="EMBL" id="CP002048">
    <property type="protein sequence ID" value="ADI01169.1"/>
    <property type="molecule type" value="Genomic_DNA"/>
</dbReference>
<dbReference type="OrthoDB" id="9766729at2"/>
<evidence type="ECO:0000313" key="18">
    <source>
        <dbReference type="Proteomes" id="UP000000378"/>
    </source>
</evidence>
<feature type="binding site" evidence="13">
    <location>
        <position position="53"/>
    </location>
    <ligand>
        <name>[4Fe-4S] cluster</name>
        <dbReference type="ChEBI" id="CHEBI:49883"/>
        <label>1</label>
    </ligand>
</feature>
<dbReference type="InterPro" id="IPR037024">
    <property type="entry name" value="NiFe_Hase_small_N_sf"/>
</dbReference>
<evidence type="ECO:0000259" key="16">
    <source>
        <dbReference type="Pfam" id="PF14720"/>
    </source>
</evidence>
<dbReference type="SUPFAM" id="SSF56770">
    <property type="entry name" value="HydA/Nqo6-like"/>
    <property type="match status" value="1"/>
</dbReference>
<evidence type="ECO:0000256" key="7">
    <source>
        <dbReference type="ARBA" id="ARBA00022723"/>
    </source>
</evidence>
<feature type="domain" description="NADH:ubiquinone oxidoreductase-like 20kDa subunit" evidence="15">
    <location>
        <begin position="50"/>
        <end position="202"/>
    </location>
</feature>
<evidence type="ECO:0000256" key="6">
    <source>
        <dbReference type="ARBA" id="ARBA00022485"/>
    </source>
</evidence>
<dbReference type="GO" id="GO:0044569">
    <property type="term" value="C:[Ni-Fe] hydrogenase complex"/>
    <property type="evidence" value="ECO:0007669"/>
    <property type="project" value="TreeGrafter"/>
</dbReference>
<feature type="binding site" evidence="13">
    <location>
        <position position="286"/>
    </location>
    <ligand>
        <name>[3Fe-4S] cluster</name>
        <dbReference type="ChEBI" id="CHEBI:21137"/>
    </ligand>
</feature>
<dbReference type="PRINTS" id="PR00614">
    <property type="entry name" value="NIHGNASESMLL"/>
</dbReference>
<feature type="binding site" evidence="13">
    <location>
        <position position="249"/>
    </location>
    <ligand>
        <name>[4Fe-4S] cluster</name>
        <dbReference type="ChEBI" id="CHEBI:49883"/>
        <label>2</label>
    </ligand>
</feature>
<dbReference type="GO" id="GO:0009375">
    <property type="term" value="C:ferredoxin hydrogenase complex"/>
    <property type="evidence" value="ECO:0007669"/>
    <property type="project" value="InterPro"/>
</dbReference>
<gene>
    <name evidence="17" type="ordered locus">Slip_0385</name>
</gene>
<feature type="binding site" evidence="13">
    <location>
        <position position="255"/>
    </location>
    <ligand>
        <name>[4Fe-4S] cluster</name>
        <dbReference type="ChEBI" id="CHEBI:49883"/>
        <label>2</label>
    </ligand>
</feature>
<dbReference type="Gene3D" id="4.10.480.10">
    <property type="entry name" value="Cytochrome-c3 hydrogenase, C-terminal domain"/>
    <property type="match status" value="1"/>
</dbReference>
<dbReference type="GO" id="GO:0030313">
    <property type="term" value="C:cell envelope"/>
    <property type="evidence" value="ECO:0007669"/>
    <property type="project" value="UniProtKB-SubCell"/>
</dbReference>
<evidence type="ECO:0000313" key="17">
    <source>
        <dbReference type="EMBL" id="ADI01169.1"/>
    </source>
</evidence>
<evidence type="ECO:0000256" key="1">
    <source>
        <dbReference type="ARBA" id="ARBA00001927"/>
    </source>
</evidence>
<feature type="binding site" evidence="13">
    <location>
        <position position="226"/>
    </location>
    <ligand>
        <name>[4Fe-4S] cluster</name>
        <dbReference type="ChEBI" id="CHEBI:49883"/>
        <label>2</label>
    </ligand>
</feature>
<dbReference type="RefSeq" id="WP_013174571.1">
    <property type="nucleotide sequence ID" value="NC_014220.1"/>
</dbReference>
<proteinExistence type="inferred from homology"/>
<dbReference type="GO" id="GO:0051539">
    <property type="term" value="F:4 iron, 4 sulfur cluster binding"/>
    <property type="evidence" value="ECO:0007669"/>
    <property type="project" value="UniProtKB-KW"/>
</dbReference>
<dbReference type="GO" id="GO:0009061">
    <property type="term" value="P:anaerobic respiration"/>
    <property type="evidence" value="ECO:0007669"/>
    <property type="project" value="TreeGrafter"/>
</dbReference>
<comment type="cofactor">
    <cofactor evidence="2">
        <name>[4Fe-4S] cluster</name>
        <dbReference type="ChEBI" id="CHEBI:49883"/>
    </cofactor>
</comment>
<dbReference type="GO" id="GO:0033748">
    <property type="term" value="F:hydrogenase (acceptor) activity"/>
    <property type="evidence" value="ECO:0007669"/>
    <property type="project" value="UniProtKB-EC"/>
</dbReference>
<dbReference type="STRING" id="643648.Slip_0385"/>
<dbReference type="AlphaFoldDB" id="D7CK55"/>
<feature type="binding site" evidence="13">
    <location>
        <position position="283"/>
    </location>
    <ligand>
        <name>[3Fe-4S] cluster</name>
        <dbReference type="ChEBI" id="CHEBI:21137"/>
    </ligand>
</feature>
<sequence length="352" mass="37378">MPTKLSRREFIRLCAGSAAAISMSPFLAPFMAEAAEAGAPPVIWIQGAGCTGCSISLLNTVHPSIQEVLLKVISLRYHPNVMAAAGDLAIREAMYKVAEENPGKFFLVVEGAVPTGADGLYCTVGEENGEPITFVKLLNDIGSKAKAILSFGTCAAYGGIPATPPNPTDCKPVSEVIKNVPIVNVPGCPPHPDWMVGTIAHIILYGDYPELDEFGRPKMFFSKIIHDNCQRRQYFDNAIFAKNFGDPGCMLELGCKGPIAHCDATTRLWNGGVNWCVKCGGVCIGCTEPQFPGWPIYERMPEMPVGPAMTATVDQLGMILGGAAVLGIGGHLAGNILTGRIGGKKDAKEGEE</sequence>
<dbReference type="PANTHER" id="PTHR30013">
    <property type="entry name" value="NIFE / NIFESE HYDROGENASE SMALL SUBUNIT FAMILY MEMBER"/>
    <property type="match status" value="1"/>
</dbReference>
<dbReference type="InterPro" id="IPR006311">
    <property type="entry name" value="TAT_signal"/>
</dbReference>
<feature type="signal peptide" evidence="14">
    <location>
        <begin position="1"/>
        <end position="34"/>
    </location>
</feature>
<dbReference type="EC" id="1.12.99.6" evidence="17"/>
<feature type="binding site" evidence="13">
    <location>
        <position position="188"/>
    </location>
    <ligand>
        <name>[4Fe-4S] cluster</name>
        <dbReference type="ChEBI" id="CHEBI:49883"/>
        <label>1</label>
    </ligand>
</feature>
<dbReference type="PROSITE" id="PS51318">
    <property type="entry name" value="TAT"/>
    <property type="match status" value="1"/>
</dbReference>
<dbReference type="Pfam" id="PF01058">
    <property type="entry name" value="Oxidored_q6"/>
    <property type="match status" value="1"/>
</dbReference>
<comment type="subcellular location">
    <subcellularLocation>
        <location evidence="3">Cell envelope</location>
    </subcellularLocation>
</comment>
<keyword evidence="10 13" id="KW-0408">Iron</keyword>
<dbReference type="eggNOG" id="COG1740">
    <property type="taxonomic scope" value="Bacteria"/>
</dbReference>
<dbReference type="GO" id="GO:0051538">
    <property type="term" value="F:3 iron, 4 sulfur cluster binding"/>
    <property type="evidence" value="ECO:0007669"/>
    <property type="project" value="UniProtKB-KW"/>
</dbReference>
<protein>
    <submittedName>
        <fullName evidence="17">Hydrogenase (NiFe) small subunit HydA</fullName>
        <ecNumber evidence="17">1.12.99.6</ecNumber>
    </submittedName>
</protein>
<comment type="similarity">
    <text evidence="4">Belongs to the [NiFe]/[NiFeSe] hydrogenase small subunit family.</text>
</comment>
<accession>D7CK55</accession>
<dbReference type="Gene3D" id="3.40.50.700">
    <property type="entry name" value="NADH:ubiquinone oxidoreductase-like, 20kDa subunit"/>
    <property type="match status" value="1"/>
</dbReference>
<dbReference type="Proteomes" id="UP000000378">
    <property type="component" value="Chromosome"/>
</dbReference>
<dbReference type="GO" id="GO:0009055">
    <property type="term" value="F:electron transfer activity"/>
    <property type="evidence" value="ECO:0007669"/>
    <property type="project" value="TreeGrafter"/>
</dbReference>
<feature type="binding site" evidence="13">
    <location>
        <position position="229"/>
    </location>
    <ligand>
        <name>[4Fe-4S] cluster</name>
        <dbReference type="ChEBI" id="CHEBI:49883"/>
        <label>2</label>
    </ligand>
</feature>
<dbReference type="GO" id="GO:0046872">
    <property type="term" value="F:metal ion binding"/>
    <property type="evidence" value="ECO:0007669"/>
    <property type="project" value="UniProtKB-KW"/>
</dbReference>
<evidence type="ECO:0000256" key="11">
    <source>
        <dbReference type="ARBA" id="ARBA00023014"/>
    </source>
</evidence>
<keyword evidence="18" id="KW-1185">Reference proteome</keyword>
<dbReference type="Pfam" id="PF14720">
    <property type="entry name" value="NiFe_hyd_SSU_C"/>
    <property type="match status" value="1"/>
</dbReference>
<evidence type="ECO:0000256" key="9">
    <source>
        <dbReference type="ARBA" id="ARBA00023002"/>
    </source>
</evidence>
<dbReference type="InterPro" id="IPR001821">
    <property type="entry name" value="NiFe_hydrogenase_ssu"/>
</dbReference>
<name>D7CK55_SYNLT</name>